<keyword evidence="3" id="KW-0489">Methyltransferase</keyword>
<dbReference type="Pfam" id="PF13041">
    <property type="entry name" value="PPR_2"/>
    <property type="match status" value="1"/>
</dbReference>
<evidence type="ECO:0000313" key="4">
    <source>
        <dbReference type="Proteomes" id="UP000236161"/>
    </source>
</evidence>
<dbReference type="Pfam" id="PF01535">
    <property type="entry name" value="PPR"/>
    <property type="match status" value="3"/>
</dbReference>
<gene>
    <name evidence="3" type="ORF">AXF42_Ash009900</name>
</gene>
<feature type="repeat" description="PPR" evidence="2">
    <location>
        <begin position="291"/>
        <end position="325"/>
    </location>
</feature>
<dbReference type="AlphaFoldDB" id="A0A2I0ACA9"/>
<feature type="repeat" description="PPR" evidence="2">
    <location>
        <begin position="361"/>
        <end position="395"/>
    </location>
</feature>
<evidence type="ECO:0000313" key="3">
    <source>
        <dbReference type="EMBL" id="PKA53170.1"/>
    </source>
</evidence>
<dbReference type="InterPro" id="IPR002885">
    <property type="entry name" value="PPR_rpt"/>
</dbReference>
<dbReference type="GO" id="GO:0032259">
    <property type="term" value="P:methylation"/>
    <property type="evidence" value="ECO:0007669"/>
    <property type="project" value="UniProtKB-KW"/>
</dbReference>
<dbReference type="PANTHER" id="PTHR46862:SF3">
    <property type="entry name" value="OS07G0661900 PROTEIN"/>
    <property type="match status" value="1"/>
</dbReference>
<proteinExistence type="predicted"/>
<feature type="repeat" description="PPR" evidence="2">
    <location>
        <begin position="396"/>
        <end position="430"/>
    </location>
</feature>
<dbReference type="PROSITE" id="PS51375">
    <property type="entry name" value="PPR"/>
    <property type="match status" value="5"/>
</dbReference>
<dbReference type="PANTHER" id="PTHR46862">
    <property type="entry name" value="OS07G0661900 PROTEIN"/>
    <property type="match status" value="1"/>
</dbReference>
<name>A0A2I0ACA9_9ASPA</name>
<dbReference type="EC" id="2.1.1.204" evidence="3"/>
<dbReference type="Proteomes" id="UP000236161">
    <property type="component" value="Unassembled WGS sequence"/>
</dbReference>
<dbReference type="OrthoDB" id="185373at2759"/>
<reference evidence="3 4" key="1">
    <citation type="journal article" date="2017" name="Nature">
        <title>The Apostasia genome and the evolution of orchids.</title>
        <authorList>
            <person name="Zhang G.Q."/>
            <person name="Liu K.W."/>
            <person name="Li Z."/>
            <person name="Lohaus R."/>
            <person name="Hsiao Y.Y."/>
            <person name="Niu S.C."/>
            <person name="Wang J.Y."/>
            <person name="Lin Y.C."/>
            <person name="Xu Q."/>
            <person name="Chen L.J."/>
            <person name="Yoshida K."/>
            <person name="Fujiwara S."/>
            <person name="Wang Z.W."/>
            <person name="Zhang Y.Q."/>
            <person name="Mitsuda N."/>
            <person name="Wang M."/>
            <person name="Liu G.H."/>
            <person name="Pecoraro L."/>
            <person name="Huang H.X."/>
            <person name="Xiao X.J."/>
            <person name="Lin M."/>
            <person name="Wu X.Y."/>
            <person name="Wu W.L."/>
            <person name="Chen Y.Y."/>
            <person name="Chang S.B."/>
            <person name="Sakamoto S."/>
            <person name="Ohme-Takagi M."/>
            <person name="Yagi M."/>
            <person name="Zeng S.J."/>
            <person name="Shen C.Y."/>
            <person name="Yeh C.M."/>
            <person name="Luo Y.B."/>
            <person name="Tsai W.C."/>
            <person name="Van de Peer Y."/>
            <person name="Liu Z.J."/>
        </authorList>
    </citation>
    <scope>NUCLEOTIDE SEQUENCE [LARGE SCALE GENOMIC DNA]</scope>
    <source>
        <strain evidence="4">cv. Shenzhen</strain>
        <tissue evidence="3">Stem</tissue>
    </source>
</reference>
<dbReference type="InterPro" id="IPR011990">
    <property type="entry name" value="TPR-like_helical_dom_sf"/>
</dbReference>
<evidence type="ECO:0000256" key="2">
    <source>
        <dbReference type="PROSITE-ProRule" id="PRU00708"/>
    </source>
</evidence>
<keyword evidence="4" id="KW-1185">Reference proteome</keyword>
<organism evidence="3 4">
    <name type="scientific">Apostasia shenzhenica</name>
    <dbReference type="NCBI Taxonomy" id="1088818"/>
    <lineage>
        <taxon>Eukaryota</taxon>
        <taxon>Viridiplantae</taxon>
        <taxon>Streptophyta</taxon>
        <taxon>Embryophyta</taxon>
        <taxon>Tracheophyta</taxon>
        <taxon>Spermatophyta</taxon>
        <taxon>Magnoliopsida</taxon>
        <taxon>Liliopsida</taxon>
        <taxon>Asparagales</taxon>
        <taxon>Orchidaceae</taxon>
        <taxon>Apostasioideae</taxon>
        <taxon>Apostasia</taxon>
    </lineage>
</organism>
<accession>A0A2I0ACA9</accession>
<dbReference type="GO" id="GO:0008168">
    <property type="term" value="F:methyltransferase activity"/>
    <property type="evidence" value="ECO:0007669"/>
    <property type="project" value="UniProtKB-KW"/>
</dbReference>
<protein>
    <submittedName>
        <fullName evidence="3">Pentatricopeptide repeat-containing protein</fullName>
        <ecNumber evidence="3">2.1.1.204</ecNumber>
    </submittedName>
</protein>
<feature type="repeat" description="PPR" evidence="2">
    <location>
        <begin position="431"/>
        <end position="465"/>
    </location>
</feature>
<evidence type="ECO:0000256" key="1">
    <source>
        <dbReference type="ARBA" id="ARBA00022737"/>
    </source>
</evidence>
<keyword evidence="3" id="KW-0808">Transferase</keyword>
<dbReference type="NCBIfam" id="TIGR00756">
    <property type="entry name" value="PPR"/>
    <property type="match status" value="3"/>
</dbReference>
<dbReference type="STRING" id="1088818.A0A2I0ACA9"/>
<keyword evidence="1" id="KW-0677">Repeat</keyword>
<dbReference type="EMBL" id="KZ451999">
    <property type="protein sequence ID" value="PKA53170.1"/>
    <property type="molecule type" value="Genomic_DNA"/>
</dbReference>
<dbReference type="Gene3D" id="1.25.40.10">
    <property type="entry name" value="Tetratricopeptide repeat domain"/>
    <property type="match status" value="2"/>
</dbReference>
<sequence>MHSINIFNHSRLIILEWFDQALLYIEQGFSQAPRPAIAATAVSRLPTSASRTNTRPPLKPPPALLPAAPFPPDKAADLPLAVRPAADCPEVFSDPAPLLNAHGKKSGRHSSGLASPLLWFTLTMLCTSSLNHQFSLHQNAILTGASSQVWHRNLNICNGNLPLSQLCIRFSRLCFLHKEAVNAVTEGNNNEGDDLSLKWCDIGPNVTEVQKHAIYMISRTMTNRCKALMRRIICFSPHQENLFLLLASWVKAMKPKRCDWLSILKEIRRLDIPVFFEVMEHALVEDSFEANVRDYTKLIDAYAKCNLLQKAENAFQAMEFRGFICDQVTFTVLIHMYSKAGELCRAEEAFMEMKKLELSLDKRAYGSMVMAYIRADKLQLAENLLKEMEAREIFARREVYKAMLRAYSMAGDVDGAQRVFEAVQFAGIVPDCRLCALLVNAYCMAGKTEGARISIVNMKRAGLKPNDKCIALMLRAYQKENKLDKALGLLMELEGDGVVIGEETSDVLTQWLQRLGVVDELELALRDFTEVKVGRKFADGGHHQRKILR</sequence>
<feature type="repeat" description="PPR" evidence="2">
    <location>
        <begin position="326"/>
        <end position="360"/>
    </location>
</feature>